<evidence type="ECO:0000313" key="17">
    <source>
        <dbReference type="EMBL" id="QKX64530.1"/>
    </source>
</evidence>
<accession>A0A7H8RDG6</accession>
<evidence type="ECO:0000256" key="8">
    <source>
        <dbReference type="ARBA" id="ARBA00022707"/>
    </source>
</evidence>
<keyword evidence="18" id="KW-1185">Reference proteome</keyword>
<evidence type="ECO:0000256" key="6">
    <source>
        <dbReference type="ARBA" id="ARBA00012483"/>
    </source>
</evidence>
<keyword evidence="14" id="KW-0863">Zinc-finger</keyword>
<dbReference type="Gene3D" id="3.30.40.10">
    <property type="entry name" value="Zinc/RING finger domain, C3HC4 (zinc finger)"/>
    <property type="match status" value="1"/>
</dbReference>
<dbReference type="InterPro" id="IPR001841">
    <property type="entry name" value="Znf_RING"/>
</dbReference>
<dbReference type="SMART" id="SM00184">
    <property type="entry name" value="RING"/>
    <property type="match status" value="1"/>
</dbReference>
<feature type="compositionally biased region" description="Polar residues" evidence="15">
    <location>
        <begin position="15"/>
        <end position="29"/>
    </location>
</feature>
<feature type="compositionally biased region" description="Pro residues" evidence="15">
    <location>
        <begin position="366"/>
        <end position="375"/>
    </location>
</feature>
<dbReference type="Proteomes" id="UP000509510">
    <property type="component" value="Chromosome VI"/>
</dbReference>
<feature type="region of interest" description="Disordered" evidence="15">
    <location>
        <begin position="1"/>
        <end position="54"/>
    </location>
</feature>
<evidence type="ECO:0000256" key="2">
    <source>
        <dbReference type="ARBA" id="ARBA00004170"/>
    </source>
</evidence>
<evidence type="ECO:0000256" key="15">
    <source>
        <dbReference type="SAM" id="MobiDB-lite"/>
    </source>
</evidence>
<keyword evidence="7" id="KW-0808">Transferase</keyword>
<dbReference type="GO" id="GO:0016020">
    <property type="term" value="C:membrane"/>
    <property type="evidence" value="ECO:0007669"/>
    <property type="project" value="UniProtKB-SubCell"/>
</dbReference>
<dbReference type="CDD" id="cd16489">
    <property type="entry name" value="mRING-CH-C4HC2H_ZNRF"/>
    <property type="match status" value="1"/>
</dbReference>
<gene>
    <name evidence="17" type="ORF">TRUGW13939_11705</name>
</gene>
<evidence type="ECO:0000256" key="7">
    <source>
        <dbReference type="ARBA" id="ARBA00022679"/>
    </source>
</evidence>
<evidence type="ECO:0000256" key="5">
    <source>
        <dbReference type="ARBA" id="ARBA00004906"/>
    </source>
</evidence>
<reference evidence="18" key="1">
    <citation type="submission" date="2020-06" db="EMBL/GenBank/DDBJ databases">
        <title>A chromosome-scale genome assembly of Talaromyces rugulosus W13939.</title>
        <authorList>
            <person name="Wang B."/>
            <person name="Guo L."/>
            <person name="Ye K."/>
            <person name="Wang L."/>
        </authorList>
    </citation>
    <scope>NUCLEOTIDE SEQUENCE [LARGE SCALE GENOMIC DNA]</scope>
    <source>
        <strain evidence="18">W13939</strain>
    </source>
</reference>
<dbReference type="KEGG" id="trg:TRUGW13939_11705"/>
<keyword evidence="9" id="KW-0967">Endosome</keyword>
<protein>
    <recommendedName>
        <fullName evidence="6">RING-type E3 ubiquitin transferase</fullName>
        <ecNumber evidence="6">2.3.2.27</ecNumber>
    </recommendedName>
</protein>
<keyword evidence="8" id="KW-0519">Myristate</keyword>
<keyword evidence="10" id="KW-0833">Ubl conjugation pathway</keyword>
<keyword evidence="14" id="KW-0862">Zinc</keyword>
<dbReference type="InterPro" id="IPR051878">
    <property type="entry name" value="ZNRF_ubiq-protein_ligase"/>
</dbReference>
<dbReference type="GO" id="GO:0043161">
    <property type="term" value="P:proteasome-mediated ubiquitin-dependent protein catabolic process"/>
    <property type="evidence" value="ECO:0007669"/>
    <property type="project" value="TreeGrafter"/>
</dbReference>
<comment type="catalytic activity">
    <reaction evidence="1">
        <text>S-ubiquitinyl-[E2 ubiquitin-conjugating enzyme]-L-cysteine + [acceptor protein]-L-lysine = [E2 ubiquitin-conjugating enzyme]-L-cysteine + N(6)-ubiquitinyl-[acceptor protein]-L-lysine.</text>
        <dbReference type="EC" id="2.3.2.27"/>
    </reaction>
</comment>
<dbReference type="EMBL" id="CP055903">
    <property type="protein sequence ID" value="QKX64530.1"/>
    <property type="molecule type" value="Genomic_DNA"/>
</dbReference>
<keyword evidence="13" id="KW-0449">Lipoprotein</keyword>
<dbReference type="GO" id="GO:0008270">
    <property type="term" value="F:zinc ion binding"/>
    <property type="evidence" value="ECO:0007669"/>
    <property type="project" value="UniProtKB-KW"/>
</dbReference>
<dbReference type="GO" id="GO:0070936">
    <property type="term" value="P:protein K48-linked ubiquitination"/>
    <property type="evidence" value="ECO:0007669"/>
    <property type="project" value="TreeGrafter"/>
</dbReference>
<dbReference type="AlphaFoldDB" id="A0A7H8RDG6"/>
<feature type="compositionally biased region" description="Polar residues" evidence="15">
    <location>
        <begin position="40"/>
        <end position="54"/>
    </location>
</feature>
<dbReference type="SUPFAM" id="SSF57850">
    <property type="entry name" value="RING/U-box"/>
    <property type="match status" value="1"/>
</dbReference>
<organism evidence="17 18">
    <name type="scientific">Talaromyces rugulosus</name>
    <name type="common">Penicillium rugulosum</name>
    <dbReference type="NCBI Taxonomy" id="121627"/>
    <lineage>
        <taxon>Eukaryota</taxon>
        <taxon>Fungi</taxon>
        <taxon>Dikarya</taxon>
        <taxon>Ascomycota</taxon>
        <taxon>Pezizomycotina</taxon>
        <taxon>Eurotiomycetes</taxon>
        <taxon>Eurotiomycetidae</taxon>
        <taxon>Eurotiales</taxon>
        <taxon>Trichocomaceae</taxon>
        <taxon>Talaromyces</taxon>
        <taxon>Talaromyces sect. Islandici</taxon>
    </lineage>
</organism>
<keyword evidence="14" id="KW-0479">Metal-binding</keyword>
<dbReference type="GeneID" id="55999182"/>
<keyword evidence="11" id="KW-0472">Membrane</keyword>
<comment type="subcellular location">
    <subcellularLocation>
        <location evidence="3">Endosome</location>
    </subcellularLocation>
    <subcellularLocation>
        <location evidence="4">Lysosome</location>
    </subcellularLocation>
    <subcellularLocation>
        <location evidence="2">Membrane</location>
        <topology evidence="2">Peripheral membrane protein</topology>
    </subcellularLocation>
</comment>
<evidence type="ECO:0000256" key="4">
    <source>
        <dbReference type="ARBA" id="ARBA00004371"/>
    </source>
</evidence>
<evidence type="ECO:0000256" key="12">
    <source>
        <dbReference type="ARBA" id="ARBA00023228"/>
    </source>
</evidence>
<evidence type="ECO:0000256" key="11">
    <source>
        <dbReference type="ARBA" id="ARBA00023136"/>
    </source>
</evidence>
<feature type="compositionally biased region" description="Polar residues" evidence="15">
    <location>
        <begin position="276"/>
        <end position="296"/>
    </location>
</feature>
<dbReference type="PROSITE" id="PS50089">
    <property type="entry name" value="ZF_RING_2"/>
    <property type="match status" value="1"/>
</dbReference>
<evidence type="ECO:0000256" key="9">
    <source>
        <dbReference type="ARBA" id="ARBA00022753"/>
    </source>
</evidence>
<evidence type="ECO:0000256" key="13">
    <source>
        <dbReference type="ARBA" id="ARBA00023288"/>
    </source>
</evidence>
<dbReference type="OrthoDB" id="660555at2759"/>
<evidence type="ECO:0000313" key="18">
    <source>
        <dbReference type="Proteomes" id="UP000509510"/>
    </source>
</evidence>
<proteinExistence type="predicted"/>
<sequence>MLPHDGHETPPGAPGSTQENAINILSSPSFPDPSLHSSRRPSNTVSTPSQPSQNLMEYTLPRWQPDSEATHCPICDTQFSFWITIPRQYIVRPPEPIEEATPERVSRRHSYSTSFVDLTTDTGHDSPVASRIDSIDSYHPANPALGGGEEVRLCNPCVPDPNPDPPLTYSAVRASFDRLADPNWATTMPSLPTSHPLHRSHRSVSGPYVSSSRTDTDRDSGRYRHRNNYASHQTTSDVSSGQHVYPSRYAFPFDFHPSHSPPSPSSAREISYFLSGHQSGPASSNFRSAFSTNPRNRPTHSRSVMDYDRPRHLQQSYRTPIDERDMCPICSTRLPPRGSDGNEDDREAHIRTCIQNSSRMGRSPPGSSPPQSPPHPLRMIFYIATEKDCTNEDGTPQECTICMEEYEVGDKLARLECLCKFHKLCIVEWSDRKKECPVHKFS</sequence>
<dbReference type="InterPro" id="IPR013083">
    <property type="entry name" value="Znf_RING/FYVE/PHD"/>
</dbReference>
<keyword evidence="12" id="KW-0458">Lysosome</keyword>
<feature type="region of interest" description="Disordered" evidence="15">
    <location>
        <begin position="190"/>
        <end position="243"/>
    </location>
</feature>
<name>A0A7H8RDG6_TALRU</name>
<feature type="region of interest" description="Disordered" evidence="15">
    <location>
        <begin position="275"/>
        <end position="305"/>
    </location>
</feature>
<evidence type="ECO:0000256" key="3">
    <source>
        <dbReference type="ARBA" id="ARBA00004177"/>
    </source>
</evidence>
<dbReference type="Pfam" id="PF13639">
    <property type="entry name" value="zf-RING_2"/>
    <property type="match status" value="1"/>
</dbReference>
<dbReference type="EC" id="2.3.2.27" evidence="6"/>
<evidence type="ECO:0000259" key="16">
    <source>
        <dbReference type="PROSITE" id="PS50089"/>
    </source>
</evidence>
<comment type="pathway">
    <text evidence="5">Protein modification; protein ubiquitination.</text>
</comment>
<dbReference type="GO" id="GO:0005768">
    <property type="term" value="C:endosome"/>
    <property type="evidence" value="ECO:0007669"/>
    <property type="project" value="UniProtKB-SubCell"/>
</dbReference>
<feature type="compositionally biased region" description="Polar residues" evidence="15">
    <location>
        <begin position="228"/>
        <end position="242"/>
    </location>
</feature>
<evidence type="ECO:0000256" key="10">
    <source>
        <dbReference type="ARBA" id="ARBA00022786"/>
    </source>
</evidence>
<dbReference type="PANTHER" id="PTHR46661:SF4">
    <property type="entry name" value="RING-TYPE DOMAIN-CONTAINING PROTEIN"/>
    <property type="match status" value="1"/>
</dbReference>
<dbReference type="PANTHER" id="PTHR46661">
    <property type="entry name" value="E3 UBIQUITIN-PROTEIN LIGASE ZNRF1-LIKE PROTEIN"/>
    <property type="match status" value="1"/>
</dbReference>
<dbReference type="GO" id="GO:0061630">
    <property type="term" value="F:ubiquitin protein ligase activity"/>
    <property type="evidence" value="ECO:0007669"/>
    <property type="project" value="UniProtKB-EC"/>
</dbReference>
<feature type="domain" description="RING-type" evidence="16">
    <location>
        <begin position="399"/>
        <end position="440"/>
    </location>
</feature>
<evidence type="ECO:0000256" key="1">
    <source>
        <dbReference type="ARBA" id="ARBA00000900"/>
    </source>
</evidence>
<dbReference type="RefSeq" id="XP_035350703.1">
    <property type="nucleotide sequence ID" value="XM_035494810.1"/>
</dbReference>
<feature type="region of interest" description="Disordered" evidence="15">
    <location>
        <begin position="355"/>
        <end position="375"/>
    </location>
</feature>
<evidence type="ECO:0000256" key="14">
    <source>
        <dbReference type="PROSITE-ProRule" id="PRU00175"/>
    </source>
</evidence>